<protein>
    <recommendedName>
        <fullName evidence="3">DUF91 domain-containing protein</fullName>
    </recommendedName>
</protein>
<keyword evidence="2" id="KW-1185">Reference proteome</keyword>
<proteinExistence type="predicted"/>
<sequence length="299" mass="33508">MQIHTHFTANGIQLKPFPFQSERFMQAYLIENEGILNLDHEIFCDAEIIEIESHIDGGGANDNNGRIDIVAIYSQEYIAVIELKNSELNNEHLKQLEGYLARGTDILNRYPTVNSNEGTANKKLIGVLVGTSITEDLRSKLQKGYTYQKNNSTIPVAALTIQRFRSENGNVYATTNTHFKNQQANANDTTQYSLDGTRYGKGKLALAIIKKYVENNSPMTLEGLRQQFPRTTVGSYDIAAPTAEATEIYNNTRRKKHFLNQDQIIQLQGGPVAVCNQWGIGNIGRIIEIARKLGYVINP</sequence>
<dbReference type="InterPro" id="IPR011856">
    <property type="entry name" value="tRNA_endonuc-like_dom_sf"/>
</dbReference>
<evidence type="ECO:0008006" key="3">
    <source>
        <dbReference type="Google" id="ProtNLM"/>
    </source>
</evidence>
<name>A0A318H4G7_9BURK</name>
<organism evidence="1 2">
    <name type="scientific">Sphaerotilus hippei</name>
    <dbReference type="NCBI Taxonomy" id="744406"/>
    <lineage>
        <taxon>Bacteria</taxon>
        <taxon>Pseudomonadati</taxon>
        <taxon>Pseudomonadota</taxon>
        <taxon>Betaproteobacteria</taxon>
        <taxon>Burkholderiales</taxon>
        <taxon>Sphaerotilaceae</taxon>
        <taxon>Sphaerotilus</taxon>
    </lineage>
</organism>
<evidence type="ECO:0000313" key="2">
    <source>
        <dbReference type="Proteomes" id="UP000247811"/>
    </source>
</evidence>
<reference evidence="1 2" key="1">
    <citation type="submission" date="2018-05" db="EMBL/GenBank/DDBJ databases">
        <title>Genomic Encyclopedia of Type Strains, Phase IV (KMG-IV): sequencing the most valuable type-strain genomes for metagenomic binning, comparative biology and taxonomic classification.</title>
        <authorList>
            <person name="Goeker M."/>
        </authorList>
    </citation>
    <scope>NUCLEOTIDE SEQUENCE [LARGE SCALE GENOMIC DNA]</scope>
    <source>
        <strain evidence="1 2">DSM 566</strain>
    </source>
</reference>
<dbReference type="AlphaFoldDB" id="A0A318H4G7"/>
<evidence type="ECO:0000313" key="1">
    <source>
        <dbReference type="EMBL" id="PXW98712.1"/>
    </source>
</evidence>
<dbReference type="Gene3D" id="3.40.1350.10">
    <property type="match status" value="1"/>
</dbReference>
<comment type="caution">
    <text evidence="1">The sequence shown here is derived from an EMBL/GenBank/DDBJ whole genome shotgun (WGS) entry which is preliminary data.</text>
</comment>
<dbReference type="OrthoDB" id="570199at2"/>
<dbReference type="EMBL" id="QJJS01000002">
    <property type="protein sequence ID" value="PXW98712.1"/>
    <property type="molecule type" value="Genomic_DNA"/>
</dbReference>
<accession>A0A318H4G7</accession>
<dbReference type="GO" id="GO:0003676">
    <property type="term" value="F:nucleic acid binding"/>
    <property type="evidence" value="ECO:0007669"/>
    <property type="project" value="InterPro"/>
</dbReference>
<dbReference type="Proteomes" id="UP000247811">
    <property type="component" value="Unassembled WGS sequence"/>
</dbReference>
<gene>
    <name evidence="1" type="ORF">C7444_102192</name>
</gene>